<dbReference type="InterPro" id="IPR016071">
    <property type="entry name" value="Staphylococal_nuclease_OB-fold"/>
</dbReference>
<protein>
    <submittedName>
        <fullName evidence="2">Thermonuclease family protein</fullName>
    </submittedName>
</protein>
<evidence type="ECO:0000313" key="2">
    <source>
        <dbReference type="EMBL" id="KAB2689682.1"/>
    </source>
</evidence>
<dbReference type="SMART" id="SM00318">
    <property type="entry name" value="SNc"/>
    <property type="match status" value="1"/>
</dbReference>
<dbReference type="Gene3D" id="2.40.50.90">
    <property type="match status" value="1"/>
</dbReference>
<dbReference type="RefSeq" id="WP_151651061.1">
    <property type="nucleotide sequence ID" value="NZ_WBVX01000002.1"/>
</dbReference>
<reference evidence="2 3" key="1">
    <citation type="submission" date="2019-09" db="EMBL/GenBank/DDBJ databases">
        <title>Taxonomic organization of the family Brucellaceae based on a phylogenomic approach.</title>
        <authorList>
            <person name="Leclercq S."/>
            <person name="Cloeckaert A."/>
            <person name="Zygmunt M.S."/>
        </authorList>
    </citation>
    <scope>NUCLEOTIDE SEQUENCE [LARGE SCALE GENOMIC DNA]</scope>
    <source>
        <strain evidence="2 3">WS1830</strain>
    </source>
</reference>
<dbReference type="EMBL" id="WBVX01000002">
    <property type="protein sequence ID" value="KAB2689682.1"/>
    <property type="molecule type" value="Genomic_DNA"/>
</dbReference>
<feature type="domain" description="TNase-like" evidence="1">
    <location>
        <begin position="16"/>
        <end position="122"/>
    </location>
</feature>
<name>A0A6L3YVT7_9HYPH</name>
<sequence length="122" mass="13628">MIEVLLAAAIMTSAPQALDGDTFVIDGEHVRIANIDAPETRNAKCDAERRLGRVAKRRLQELLASPGFEMERGDPKSGRIKDRYGRTLATAYVEGVDVGLILIEEELARPWRGKREPWCNSH</sequence>
<accession>A0A6L3YVT7</accession>
<dbReference type="InterPro" id="IPR035437">
    <property type="entry name" value="SNase_OB-fold_sf"/>
</dbReference>
<organism evidence="2 3">
    <name type="scientific">Brucella tritici</name>
    <dbReference type="NCBI Taxonomy" id="94626"/>
    <lineage>
        <taxon>Bacteria</taxon>
        <taxon>Pseudomonadati</taxon>
        <taxon>Pseudomonadota</taxon>
        <taxon>Alphaproteobacteria</taxon>
        <taxon>Hyphomicrobiales</taxon>
        <taxon>Brucellaceae</taxon>
        <taxon>Brucella/Ochrobactrum group</taxon>
        <taxon>Brucella</taxon>
    </lineage>
</organism>
<dbReference type="AlphaFoldDB" id="A0A6L3YVT7"/>
<proteinExistence type="predicted"/>
<dbReference type="Pfam" id="PF00565">
    <property type="entry name" value="SNase"/>
    <property type="match status" value="1"/>
</dbReference>
<evidence type="ECO:0000259" key="1">
    <source>
        <dbReference type="PROSITE" id="PS50830"/>
    </source>
</evidence>
<dbReference type="SUPFAM" id="SSF50199">
    <property type="entry name" value="Staphylococcal nuclease"/>
    <property type="match status" value="1"/>
</dbReference>
<evidence type="ECO:0000313" key="3">
    <source>
        <dbReference type="Proteomes" id="UP000481643"/>
    </source>
</evidence>
<comment type="caution">
    <text evidence="2">The sequence shown here is derived from an EMBL/GenBank/DDBJ whole genome shotgun (WGS) entry which is preliminary data.</text>
</comment>
<dbReference type="Proteomes" id="UP000481643">
    <property type="component" value="Unassembled WGS sequence"/>
</dbReference>
<dbReference type="PROSITE" id="PS50830">
    <property type="entry name" value="TNASE_3"/>
    <property type="match status" value="1"/>
</dbReference>
<gene>
    <name evidence="2" type="ORF">F9L08_03215</name>
</gene>